<dbReference type="EMBL" id="JAEMEF010000001">
    <property type="protein sequence ID" value="MBL7558589.1"/>
    <property type="molecule type" value="Genomic_DNA"/>
</dbReference>
<gene>
    <name evidence="2" type="ORF">JAO71_02140</name>
</gene>
<dbReference type="Proteomes" id="UP000605013">
    <property type="component" value="Unassembled WGS sequence"/>
</dbReference>
<accession>A0ABS1WHJ7</accession>
<organism evidence="2 3">
    <name type="scientific">Olleya sediminilitoris</name>
    <dbReference type="NCBI Taxonomy" id="2795739"/>
    <lineage>
        <taxon>Bacteria</taxon>
        <taxon>Pseudomonadati</taxon>
        <taxon>Bacteroidota</taxon>
        <taxon>Flavobacteriia</taxon>
        <taxon>Flavobacteriales</taxon>
        <taxon>Flavobacteriaceae</taxon>
    </lineage>
</organism>
<reference evidence="2 3" key="1">
    <citation type="submission" date="2020-12" db="EMBL/GenBank/DDBJ databases">
        <title>Olleya sediminilitoris sp. nov., isolated from a tidal flat.</title>
        <authorList>
            <person name="Park S."/>
            <person name="Yoon J.-H."/>
        </authorList>
    </citation>
    <scope>NUCLEOTIDE SEQUENCE [LARGE SCALE GENOMIC DNA]</scope>
    <source>
        <strain evidence="2 3">YSTF-M6</strain>
    </source>
</reference>
<dbReference type="RefSeq" id="WP_202998556.1">
    <property type="nucleotide sequence ID" value="NZ_JAEMEF010000001.1"/>
</dbReference>
<proteinExistence type="predicted"/>
<keyword evidence="1" id="KW-0732">Signal</keyword>
<feature type="signal peptide" evidence="1">
    <location>
        <begin position="1"/>
        <end position="20"/>
    </location>
</feature>
<evidence type="ECO:0008006" key="4">
    <source>
        <dbReference type="Google" id="ProtNLM"/>
    </source>
</evidence>
<comment type="caution">
    <text evidence="2">The sequence shown here is derived from an EMBL/GenBank/DDBJ whole genome shotgun (WGS) entry which is preliminary data.</text>
</comment>
<evidence type="ECO:0000256" key="1">
    <source>
        <dbReference type="SAM" id="SignalP"/>
    </source>
</evidence>
<evidence type="ECO:0000313" key="3">
    <source>
        <dbReference type="Proteomes" id="UP000605013"/>
    </source>
</evidence>
<evidence type="ECO:0000313" key="2">
    <source>
        <dbReference type="EMBL" id="MBL7558589.1"/>
    </source>
</evidence>
<feature type="chain" id="PRO_5046896690" description="DUF5723 domain-containing protein" evidence="1">
    <location>
        <begin position="21"/>
        <end position="423"/>
    </location>
</feature>
<keyword evidence="3" id="KW-1185">Reference proteome</keyword>
<protein>
    <recommendedName>
        <fullName evidence="4">DUF5723 domain-containing protein</fullName>
    </recommendedName>
</protein>
<name>A0ABS1WHJ7_9FLAO</name>
<sequence>MKIIKFLQFIPLLFCVFGLAQETTSINDFNFESTTNPAFTLLDETPTQINTPDNVKALGLYLSNGFSNTNIALEVNPYWLIDFKIKRTYQDYRGLKNNQNNKSYIDPFIGLKTNSSLSIGYLEKQFEGFETDKKTIAIGYRTTILQFYNANRIENIKSAIQQIDNGVTDPIYKLFEEFLAGEGVNFPGSGSCNALATDLELKSKYETLADDFLFRVLDQQDPDDPDPLATRAHAVLSALDKLTITKEVLVANYFKDRCSNIKSFVNNPKTTKPIFRLDGAVAYSLLFKENEISTDTANRFGAWLTADFAVQFNTETYLHFYGIGKYVDDEFNINESGLYTKEHFWDYGGKLELELKKFKFSYEYLKRSLNEDLYRSVGNISYQLNTSLSLIGGFGKDFPVTDNLVTVLGISWGLDGGIDSIFN</sequence>